<dbReference type="EMBL" id="JBCITM010000022">
    <property type="protein sequence ID" value="MEN1761839.1"/>
    <property type="molecule type" value="Genomic_DNA"/>
</dbReference>
<dbReference type="RefSeq" id="WP_343187123.1">
    <property type="nucleotide sequence ID" value="NZ_JBCITM010000022.1"/>
</dbReference>
<keyword evidence="2" id="KW-1185">Reference proteome</keyword>
<evidence type="ECO:0000313" key="2">
    <source>
        <dbReference type="Proteomes" id="UP001407405"/>
    </source>
</evidence>
<protein>
    <recommendedName>
        <fullName evidence="3">Nif11-like leader peptide family natural product</fullName>
    </recommendedName>
</protein>
<gene>
    <name evidence="1" type="ORF">AAIG11_15230</name>
</gene>
<comment type="caution">
    <text evidence="1">The sequence shown here is derived from an EMBL/GenBank/DDBJ whole genome shotgun (WGS) entry which is preliminary data.</text>
</comment>
<reference evidence="1 2" key="1">
    <citation type="submission" date="2024-04" db="EMBL/GenBank/DDBJ databases">
        <title>Genome sequencing and metabolic network reconstruction of aminoacids and betaine degradation by Anoxynatronum sibiricum.</title>
        <authorList>
            <person name="Detkova E.N."/>
            <person name="Boltjanskaja Y.V."/>
            <person name="Mardanov A.V."/>
            <person name="Kevbrin V."/>
        </authorList>
    </citation>
    <scope>NUCLEOTIDE SEQUENCE [LARGE SCALE GENOMIC DNA]</scope>
    <source>
        <strain evidence="1 2">Z-7981</strain>
    </source>
</reference>
<evidence type="ECO:0000313" key="1">
    <source>
        <dbReference type="EMBL" id="MEN1761839.1"/>
    </source>
</evidence>
<evidence type="ECO:0008006" key="3">
    <source>
        <dbReference type="Google" id="ProtNLM"/>
    </source>
</evidence>
<accession>A0ABU9W0G5</accession>
<sequence>MSMEQLLEKFTEAQQEQLAKCQTIEEVEKLAEDQGIQLTAEEMALVEEVFNQMGELNEEELDHVAGGWFFLNKKIKETPLPSSARMFSKE</sequence>
<dbReference type="Proteomes" id="UP001407405">
    <property type="component" value="Unassembled WGS sequence"/>
</dbReference>
<organism evidence="1 2">
    <name type="scientific">Anoxynatronum sibiricum</name>
    <dbReference type="NCBI Taxonomy" id="210623"/>
    <lineage>
        <taxon>Bacteria</taxon>
        <taxon>Bacillati</taxon>
        <taxon>Bacillota</taxon>
        <taxon>Clostridia</taxon>
        <taxon>Eubacteriales</taxon>
        <taxon>Clostridiaceae</taxon>
        <taxon>Anoxynatronum</taxon>
    </lineage>
</organism>
<proteinExistence type="predicted"/>
<name>A0ABU9W0G5_9CLOT</name>